<dbReference type="PANTHER" id="PTHR43649:SF12">
    <property type="entry name" value="DIACETYLCHITOBIOSE BINDING PROTEIN DASA"/>
    <property type="match status" value="1"/>
</dbReference>
<name>A0ABN1PQW4_9PSEU</name>
<organism evidence="2 3">
    <name type="scientific">Pseudonocardia zijingensis</name>
    <dbReference type="NCBI Taxonomy" id="153376"/>
    <lineage>
        <taxon>Bacteria</taxon>
        <taxon>Bacillati</taxon>
        <taxon>Actinomycetota</taxon>
        <taxon>Actinomycetes</taxon>
        <taxon>Pseudonocardiales</taxon>
        <taxon>Pseudonocardiaceae</taxon>
        <taxon>Pseudonocardia</taxon>
    </lineage>
</organism>
<protein>
    <submittedName>
        <fullName evidence="2">Sugar ABC transporter substrate-binding protein</fullName>
    </submittedName>
</protein>
<dbReference type="Pfam" id="PF01547">
    <property type="entry name" value="SBP_bac_1"/>
    <property type="match status" value="1"/>
</dbReference>
<evidence type="ECO:0000313" key="2">
    <source>
        <dbReference type="EMBL" id="GAA0931863.1"/>
    </source>
</evidence>
<keyword evidence="3" id="KW-1185">Reference proteome</keyword>
<dbReference type="Gene3D" id="3.40.190.10">
    <property type="entry name" value="Periplasmic binding protein-like II"/>
    <property type="match status" value="1"/>
</dbReference>
<dbReference type="PROSITE" id="PS51257">
    <property type="entry name" value="PROKAR_LIPOPROTEIN"/>
    <property type="match status" value="1"/>
</dbReference>
<dbReference type="PROSITE" id="PS51318">
    <property type="entry name" value="TAT"/>
    <property type="match status" value="1"/>
</dbReference>
<dbReference type="SUPFAM" id="SSF53850">
    <property type="entry name" value="Periplasmic binding protein-like II"/>
    <property type="match status" value="1"/>
</dbReference>
<sequence>MTRALSRRAFLGAAAATALAGCSADPAPGKIRLRLSTWNIAPDLVSYRAIADRYQQLHPDVEIAVEVTPGGDFNQWLTTRLAADRAPDLIRIIPQQFGRYVDTGGMVDIAQWLPLGYGDDYRENFWSIVAKDGGVYGLPQHTDNFITFYRRDILDRIGVSPPPDAVDRAWTWPEFLDVAREVKRATGAYGFSVGFGGVNNAYRWLPFLYMHGGRLVEDDLVTPAIEDDAGVEALEWTRRWYAEGLVSLSNTVKGSQGDTATTLFATDQAGLMLNNPTALPTLQESLPEEAWDTRYMIQDVGRASDCGGNVLAVTRSCRHPEVAADFLAFLNDPENTVAFCRGGGWVPVRESIDVDEVGYSYRPDTVARFLVQQETVPADMIAVETSPTFNVVNQVLGDYLDLCLIGSITPREAAASIAEGIRNVRH</sequence>
<dbReference type="CDD" id="cd13585">
    <property type="entry name" value="PBP2_TMBP_like"/>
    <property type="match status" value="1"/>
</dbReference>
<proteinExistence type="predicted"/>
<dbReference type="InterPro" id="IPR050490">
    <property type="entry name" value="Bact_solute-bd_prot1"/>
</dbReference>
<accession>A0ABN1PQW4</accession>
<dbReference type="RefSeq" id="WP_343941044.1">
    <property type="nucleotide sequence ID" value="NZ_BAAAHP010000055.1"/>
</dbReference>
<reference evidence="2 3" key="1">
    <citation type="journal article" date="2019" name="Int. J. Syst. Evol. Microbiol.">
        <title>The Global Catalogue of Microorganisms (GCM) 10K type strain sequencing project: providing services to taxonomists for standard genome sequencing and annotation.</title>
        <authorList>
            <consortium name="The Broad Institute Genomics Platform"/>
            <consortium name="The Broad Institute Genome Sequencing Center for Infectious Disease"/>
            <person name="Wu L."/>
            <person name="Ma J."/>
        </authorList>
    </citation>
    <scope>NUCLEOTIDE SEQUENCE [LARGE SCALE GENOMIC DNA]</scope>
    <source>
        <strain evidence="2 3">JCM 11117</strain>
    </source>
</reference>
<dbReference type="EMBL" id="BAAAHP010000055">
    <property type="protein sequence ID" value="GAA0931863.1"/>
    <property type="molecule type" value="Genomic_DNA"/>
</dbReference>
<keyword evidence="1" id="KW-0732">Signal</keyword>
<evidence type="ECO:0000256" key="1">
    <source>
        <dbReference type="SAM" id="SignalP"/>
    </source>
</evidence>
<evidence type="ECO:0000313" key="3">
    <source>
        <dbReference type="Proteomes" id="UP001499967"/>
    </source>
</evidence>
<dbReference type="InterPro" id="IPR006311">
    <property type="entry name" value="TAT_signal"/>
</dbReference>
<comment type="caution">
    <text evidence="2">The sequence shown here is derived from an EMBL/GenBank/DDBJ whole genome shotgun (WGS) entry which is preliminary data.</text>
</comment>
<dbReference type="PANTHER" id="PTHR43649">
    <property type="entry name" value="ARABINOSE-BINDING PROTEIN-RELATED"/>
    <property type="match status" value="1"/>
</dbReference>
<feature type="chain" id="PRO_5046254358" evidence="1">
    <location>
        <begin position="21"/>
        <end position="426"/>
    </location>
</feature>
<dbReference type="Proteomes" id="UP001499967">
    <property type="component" value="Unassembled WGS sequence"/>
</dbReference>
<dbReference type="InterPro" id="IPR006059">
    <property type="entry name" value="SBP"/>
</dbReference>
<gene>
    <name evidence="2" type="ORF">GCM10009559_20400</name>
</gene>
<feature type="signal peptide" evidence="1">
    <location>
        <begin position="1"/>
        <end position="20"/>
    </location>
</feature>